<dbReference type="InterPro" id="IPR035368">
    <property type="entry name" value="Nrap_D3"/>
</dbReference>
<feature type="domain" description="Nrap protein" evidence="11">
    <location>
        <begin position="908"/>
        <end position="1010"/>
    </location>
</feature>
<organism evidence="12 13">
    <name type="scientific">Actinidia chinensis var. chinensis</name>
    <name type="common">Chinese soft-hair kiwi</name>
    <dbReference type="NCBI Taxonomy" id="1590841"/>
    <lineage>
        <taxon>Eukaryota</taxon>
        <taxon>Viridiplantae</taxon>
        <taxon>Streptophyta</taxon>
        <taxon>Embryophyta</taxon>
        <taxon>Tracheophyta</taxon>
        <taxon>Spermatophyta</taxon>
        <taxon>Magnoliopsida</taxon>
        <taxon>eudicotyledons</taxon>
        <taxon>Gunneridae</taxon>
        <taxon>Pentapetalae</taxon>
        <taxon>asterids</taxon>
        <taxon>Ericales</taxon>
        <taxon>Actinidiaceae</taxon>
        <taxon>Actinidia</taxon>
    </lineage>
</organism>
<evidence type="ECO:0000259" key="7">
    <source>
        <dbReference type="Pfam" id="PF17403"/>
    </source>
</evidence>
<dbReference type="GO" id="GO:0032545">
    <property type="term" value="C:CURI complex"/>
    <property type="evidence" value="ECO:0007669"/>
    <property type="project" value="TreeGrafter"/>
</dbReference>
<evidence type="ECO:0000256" key="1">
    <source>
        <dbReference type="ARBA" id="ARBA00004604"/>
    </source>
</evidence>
<dbReference type="GO" id="GO:0032040">
    <property type="term" value="C:small-subunit processome"/>
    <property type="evidence" value="ECO:0007669"/>
    <property type="project" value="TreeGrafter"/>
</dbReference>
<proteinExistence type="inferred from homology"/>
<sequence>MASETVTNPMDFKVRELLKEVQLDYSPSFTKLVDETVSAIRETIHQIPEDLHVTEDVAPGFVRDIGADKVEFKFKKPKSIEIGGSYSMRCIAKPDVNVDLFVRMPKECFHEKDYLNYRYHAKRFLYLCIVKKYLKLSSVAQKVEWSTFQNEARKPILVVHPDMKLVESPQLLVRIIPTATSVFNVSKLNLDRNNVRALNQGGVLQATLKYNSSMLEDLFLEDNAEFVKRTFLGWKELGEALILLKVWARQRSSIYVHDCLNGFLISVIMAYLGTKSGRNRINNSMTTMQIFRVTMDFIATSKLWDNGLFFQHQGEQSTSKESRISLKSFPVVICGPFADFTLTFRMTRSGFLELRDEAALTLSCIDKCGDGGFDEVFMTRIDFPAKYDYCIRLNMKNHNEVYAMGFCLDDECWRSYEQKVLSLMHQALNDRAKTIRITWRNTLSGCNLEDGFSMFDREPLLIGISVSTLEKALRVVDIGPNAENKDEALKFRKFWGDKADLRRFKDGTIAESTVWDCKHWERYLIIRRIIDHVLVRHLSLSKENITTVVDQLDFSLLYGSEDPIAFSASLLEAFEVLSKRLRLLNDIPLRVSSVQPLDSAFRFTSVFPPRPHPLAVEKSVNLRLQKLTSSCIHPLEVMIQLEGSGNWPMDEVAIEKTKSAFLLKIGESLQNNWGMACNPTEDDVVVFTSGYAFRLKALHERGLNLLKRQIGSNQVKWVPSTDKILSIRGQHSSMINGLQGRFPIYGPVVRLAKRWVAAHFFSTSLEEEAVELLVAYLFLKPFPFYAPCSRIAGFLRFLRLLSEYDWAFSALIVDINGDLTVDDEKEINGNFTSSRKAYDENMQNTSPAVFLATSYDKASEAWTKSTPSSLELKRLVAYARSSADLLSKLILHDQPESYKWECLYRTPLSNYNAVVLLHRDKLPYPQRLLFPSELNQGRHVVRGSASKDFHPFILPGEMNGSVKDLKHKLMVDFDPLRCFVGDLEKLLPDTFKVWYDSLGGDAIGLTWEGLGSKVSKKRGREVGEGEDDFLDVLKNVGEAGKGFVRSIYFLKAPRLCN</sequence>
<evidence type="ECO:0000256" key="5">
    <source>
        <dbReference type="RuleBase" id="RU364032"/>
    </source>
</evidence>
<dbReference type="FunCoup" id="A0A2R6PAL0">
    <property type="interactions" value="4780"/>
</dbReference>
<evidence type="ECO:0000259" key="9">
    <source>
        <dbReference type="Pfam" id="PF17405"/>
    </source>
</evidence>
<dbReference type="GO" id="GO:0003723">
    <property type="term" value="F:RNA binding"/>
    <property type="evidence" value="ECO:0007669"/>
    <property type="project" value="UniProtKB-KW"/>
</dbReference>
<comment type="subcellular location">
    <subcellularLocation>
        <location evidence="1 5">Nucleus</location>
        <location evidence="1 5">Nucleolus</location>
    </subcellularLocation>
</comment>
<dbReference type="Pfam" id="PF17403">
    <property type="entry name" value="Nrap_D2"/>
    <property type="match status" value="1"/>
</dbReference>
<name>A0A2R6PAL0_ACTCC</name>
<reference evidence="12 13" key="1">
    <citation type="submission" date="2017-07" db="EMBL/GenBank/DDBJ databases">
        <title>An improved, manually edited Actinidia chinensis var. chinensis (kiwifruit) genome highlights the challenges associated with draft genomes and gene prediction in plants.</title>
        <authorList>
            <person name="Pilkington S."/>
            <person name="Crowhurst R."/>
            <person name="Hilario E."/>
            <person name="Nardozza S."/>
            <person name="Fraser L."/>
            <person name="Peng Y."/>
            <person name="Gunaseelan K."/>
            <person name="Simpson R."/>
            <person name="Tahir J."/>
            <person name="Deroles S."/>
            <person name="Templeton K."/>
            <person name="Luo Z."/>
            <person name="Davy M."/>
            <person name="Cheng C."/>
            <person name="Mcneilage M."/>
            <person name="Scaglione D."/>
            <person name="Liu Y."/>
            <person name="Zhang Q."/>
            <person name="Datson P."/>
            <person name="De Silva N."/>
            <person name="Gardiner S."/>
            <person name="Bassett H."/>
            <person name="Chagne D."/>
            <person name="Mccallum J."/>
            <person name="Dzierzon H."/>
            <person name="Deng C."/>
            <person name="Wang Y.-Y."/>
            <person name="Barron N."/>
            <person name="Manako K."/>
            <person name="Bowen J."/>
            <person name="Foster T."/>
            <person name="Erridge Z."/>
            <person name="Tiffin H."/>
            <person name="Waite C."/>
            <person name="Davies K."/>
            <person name="Grierson E."/>
            <person name="Laing W."/>
            <person name="Kirk R."/>
            <person name="Chen X."/>
            <person name="Wood M."/>
            <person name="Montefiori M."/>
            <person name="Brummell D."/>
            <person name="Schwinn K."/>
            <person name="Catanach A."/>
            <person name="Fullerton C."/>
            <person name="Li D."/>
            <person name="Meiyalaghan S."/>
            <person name="Nieuwenhuizen N."/>
            <person name="Read N."/>
            <person name="Prakash R."/>
            <person name="Hunter D."/>
            <person name="Zhang H."/>
            <person name="Mckenzie M."/>
            <person name="Knabel M."/>
            <person name="Harris A."/>
            <person name="Allan A."/>
            <person name="Chen A."/>
            <person name="Janssen B."/>
            <person name="Plunkett B."/>
            <person name="Dwamena C."/>
            <person name="Voogd C."/>
            <person name="Leif D."/>
            <person name="Lafferty D."/>
            <person name="Souleyre E."/>
            <person name="Varkonyi-Gasic E."/>
            <person name="Gambi F."/>
            <person name="Hanley J."/>
            <person name="Yao J.-L."/>
            <person name="Cheung J."/>
            <person name="David K."/>
            <person name="Warren B."/>
            <person name="Marsh K."/>
            <person name="Snowden K."/>
            <person name="Lin-Wang K."/>
            <person name="Brian L."/>
            <person name="Martinez-Sanchez M."/>
            <person name="Wang M."/>
            <person name="Ileperuma N."/>
            <person name="Macnee N."/>
            <person name="Campin R."/>
            <person name="Mcatee P."/>
            <person name="Drummond R."/>
            <person name="Espley R."/>
            <person name="Ireland H."/>
            <person name="Wu R."/>
            <person name="Atkinson R."/>
            <person name="Karunairetnam S."/>
            <person name="Bulley S."/>
            <person name="Chunkath S."/>
            <person name="Hanley Z."/>
            <person name="Storey R."/>
            <person name="Thrimawithana A."/>
            <person name="Thomson S."/>
            <person name="David C."/>
            <person name="Testolin R."/>
        </authorList>
    </citation>
    <scope>NUCLEOTIDE SEQUENCE [LARGE SCALE GENOMIC DNA]</scope>
    <source>
        <strain evidence="13">cv. Red5</strain>
        <tissue evidence="12">Young leaf</tissue>
    </source>
</reference>
<dbReference type="Pfam" id="PF17406">
    <property type="entry name" value="Nrap_D5"/>
    <property type="match status" value="1"/>
</dbReference>
<evidence type="ECO:0000259" key="6">
    <source>
        <dbReference type="Pfam" id="PF03813"/>
    </source>
</evidence>
<dbReference type="Pfam" id="PF17407">
    <property type="entry name" value="Nrap_D6"/>
    <property type="match status" value="1"/>
</dbReference>
<dbReference type="InterPro" id="IPR035367">
    <property type="entry name" value="Nrap_D2"/>
</dbReference>
<dbReference type="InterPro" id="IPR005554">
    <property type="entry name" value="NOL6/Upt22"/>
</dbReference>
<dbReference type="STRING" id="1590841.A0A2R6PAL0"/>
<feature type="domain" description="Nrap protein" evidence="10">
    <location>
        <begin position="742"/>
        <end position="893"/>
    </location>
</feature>
<dbReference type="InParanoid" id="A0A2R6PAL0"/>
<dbReference type="PANTHER" id="PTHR17972">
    <property type="entry name" value="NUCLEOLAR RNA-ASSOCIATED PROTEIN"/>
    <property type="match status" value="1"/>
</dbReference>
<reference evidence="13" key="2">
    <citation type="journal article" date="2018" name="BMC Genomics">
        <title>A manually annotated Actinidia chinensis var. chinensis (kiwifruit) genome highlights the challenges associated with draft genomes and gene prediction in plants.</title>
        <authorList>
            <person name="Pilkington S.M."/>
            <person name="Crowhurst R."/>
            <person name="Hilario E."/>
            <person name="Nardozza S."/>
            <person name="Fraser L."/>
            <person name="Peng Y."/>
            <person name="Gunaseelan K."/>
            <person name="Simpson R."/>
            <person name="Tahir J."/>
            <person name="Deroles S.C."/>
            <person name="Templeton K."/>
            <person name="Luo Z."/>
            <person name="Davy M."/>
            <person name="Cheng C."/>
            <person name="McNeilage M."/>
            <person name="Scaglione D."/>
            <person name="Liu Y."/>
            <person name="Zhang Q."/>
            <person name="Datson P."/>
            <person name="De Silva N."/>
            <person name="Gardiner S.E."/>
            <person name="Bassett H."/>
            <person name="Chagne D."/>
            <person name="McCallum J."/>
            <person name="Dzierzon H."/>
            <person name="Deng C."/>
            <person name="Wang Y.Y."/>
            <person name="Barron L."/>
            <person name="Manako K."/>
            <person name="Bowen J."/>
            <person name="Foster T.M."/>
            <person name="Erridge Z.A."/>
            <person name="Tiffin H."/>
            <person name="Waite C.N."/>
            <person name="Davies K.M."/>
            <person name="Grierson E.P."/>
            <person name="Laing W.A."/>
            <person name="Kirk R."/>
            <person name="Chen X."/>
            <person name="Wood M."/>
            <person name="Montefiori M."/>
            <person name="Brummell D.A."/>
            <person name="Schwinn K.E."/>
            <person name="Catanach A."/>
            <person name="Fullerton C."/>
            <person name="Li D."/>
            <person name="Meiyalaghan S."/>
            <person name="Nieuwenhuizen N."/>
            <person name="Read N."/>
            <person name="Prakash R."/>
            <person name="Hunter D."/>
            <person name="Zhang H."/>
            <person name="McKenzie M."/>
            <person name="Knabel M."/>
            <person name="Harris A."/>
            <person name="Allan A.C."/>
            <person name="Gleave A."/>
            <person name="Chen A."/>
            <person name="Janssen B.J."/>
            <person name="Plunkett B."/>
            <person name="Ampomah-Dwamena C."/>
            <person name="Voogd C."/>
            <person name="Leif D."/>
            <person name="Lafferty D."/>
            <person name="Souleyre E.J.F."/>
            <person name="Varkonyi-Gasic E."/>
            <person name="Gambi F."/>
            <person name="Hanley J."/>
            <person name="Yao J.L."/>
            <person name="Cheung J."/>
            <person name="David K.M."/>
            <person name="Warren B."/>
            <person name="Marsh K."/>
            <person name="Snowden K.C."/>
            <person name="Lin-Wang K."/>
            <person name="Brian L."/>
            <person name="Martinez-Sanchez M."/>
            <person name="Wang M."/>
            <person name="Ileperuma N."/>
            <person name="Macnee N."/>
            <person name="Campin R."/>
            <person name="McAtee P."/>
            <person name="Drummond R.S.M."/>
            <person name="Espley R.V."/>
            <person name="Ireland H.S."/>
            <person name="Wu R."/>
            <person name="Atkinson R.G."/>
            <person name="Karunairetnam S."/>
            <person name="Bulley S."/>
            <person name="Chunkath S."/>
            <person name="Hanley Z."/>
            <person name="Storey R."/>
            <person name="Thrimawithana A.H."/>
            <person name="Thomson S."/>
            <person name="David C."/>
            <person name="Testolin R."/>
            <person name="Huang H."/>
            <person name="Hellens R.P."/>
            <person name="Schaffer R.J."/>
        </authorList>
    </citation>
    <scope>NUCLEOTIDE SEQUENCE [LARGE SCALE GENOMIC DNA]</scope>
    <source>
        <strain evidence="13">cv. Red5</strain>
    </source>
</reference>
<comment type="caution">
    <text evidence="12">The sequence shown here is derived from an EMBL/GenBank/DDBJ whole genome shotgun (WGS) entry which is preliminary data.</text>
</comment>
<keyword evidence="3 5" id="KW-0694">RNA-binding</keyword>
<dbReference type="AlphaFoldDB" id="A0A2R6PAL0"/>
<dbReference type="Proteomes" id="UP000241394">
    <property type="component" value="Chromosome LG27"/>
</dbReference>
<dbReference type="InterPro" id="IPR035082">
    <property type="entry name" value="Nrap_D1"/>
</dbReference>
<accession>A0A2R6PAL0</accession>
<keyword evidence="13" id="KW-1185">Reference proteome</keyword>
<dbReference type="GO" id="GO:0006409">
    <property type="term" value="P:tRNA export from nucleus"/>
    <property type="evidence" value="ECO:0007669"/>
    <property type="project" value="TreeGrafter"/>
</dbReference>
<dbReference type="EMBL" id="NKQK01000027">
    <property type="protein sequence ID" value="PSR88048.1"/>
    <property type="molecule type" value="Genomic_DNA"/>
</dbReference>
<dbReference type="InterPro" id="IPR035369">
    <property type="entry name" value="Nrap_D4"/>
</dbReference>
<dbReference type="GO" id="GO:0034456">
    <property type="term" value="C:UTP-C complex"/>
    <property type="evidence" value="ECO:0007669"/>
    <property type="project" value="TreeGrafter"/>
</dbReference>
<dbReference type="Gramene" id="PSR88048">
    <property type="protein sequence ID" value="PSR88048"/>
    <property type="gene ID" value="CEY00_Acc31078"/>
</dbReference>
<evidence type="ECO:0000259" key="10">
    <source>
        <dbReference type="Pfam" id="PF17406"/>
    </source>
</evidence>
<dbReference type="InterPro" id="IPR035370">
    <property type="entry name" value="Nrap_D5"/>
</dbReference>
<dbReference type="Pfam" id="PF17405">
    <property type="entry name" value="Nrap_D4"/>
    <property type="match status" value="1"/>
</dbReference>
<feature type="domain" description="Nrap protein" evidence="9">
    <location>
        <begin position="564"/>
        <end position="716"/>
    </location>
</feature>
<dbReference type="Pfam" id="PF03813">
    <property type="entry name" value="Nrap"/>
    <property type="match status" value="1"/>
</dbReference>
<dbReference type="GO" id="GO:0006364">
    <property type="term" value="P:rRNA processing"/>
    <property type="evidence" value="ECO:0007669"/>
    <property type="project" value="TreeGrafter"/>
</dbReference>
<feature type="domain" description="Nrap protein" evidence="6">
    <location>
        <begin position="98"/>
        <end position="230"/>
    </location>
</feature>
<dbReference type="OMA" id="NPHGGKE"/>
<evidence type="ECO:0000259" key="11">
    <source>
        <dbReference type="Pfam" id="PF17407"/>
    </source>
</evidence>
<protein>
    <submittedName>
        <fullName evidence="12">Nucleolar protein</fullName>
    </submittedName>
</protein>
<evidence type="ECO:0000256" key="3">
    <source>
        <dbReference type="ARBA" id="ARBA00022884"/>
    </source>
</evidence>
<dbReference type="Gene3D" id="1.10.1410.10">
    <property type="match status" value="1"/>
</dbReference>
<evidence type="ECO:0000256" key="4">
    <source>
        <dbReference type="ARBA" id="ARBA00023242"/>
    </source>
</evidence>
<dbReference type="Pfam" id="PF17404">
    <property type="entry name" value="Nrap_D3"/>
    <property type="match status" value="1"/>
</dbReference>
<evidence type="ECO:0000313" key="12">
    <source>
        <dbReference type="EMBL" id="PSR88048.1"/>
    </source>
</evidence>
<keyword evidence="4 5" id="KW-0539">Nucleus</keyword>
<dbReference type="InterPro" id="IPR035371">
    <property type="entry name" value="Nrap_D6"/>
</dbReference>
<gene>
    <name evidence="12" type="ORF">CEY00_Acc31078</name>
</gene>
<dbReference type="PANTHER" id="PTHR17972:SF0">
    <property type="entry name" value="NUCLEOLAR PROTEIN 6"/>
    <property type="match status" value="1"/>
</dbReference>
<comment type="similarity">
    <text evidence="2 5">Belongs to the NRAP family.</text>
</comment>
<evidence type="ECO:0000313" key="13">
    <source>
        <dbReference type="Proteomes" id="UP000241394"/>
    </source>
</evidence>
<feature type="domain" description="Nrap protein" evidence="7">
    <location>
        <begin position="238"/>
        <end position="380"/>
    </location>
</feature>
<evidence type="ECO:0000259" key="8">
    <source>
        <dbReference type="Pfam" id="PF17404"/>
    </source>
</evidence>
<feature type="domain" description="Nrap protein" evidence="8">
    <location>
        <begin position="385"/>
        <end position="539"/>
    </location>
</feature>
<dbReference type="OrthoDB" id="10251401at2759"/>
<evidence type="ECO:0000256" key="2">
    <source>
        <dbReference type="ARBA" id="ARBA00006674"/>
    </source>
</evidence>